<proteinExistence type="predicted"/>
<dbReference type="AlphaFoldDB" id="F9WPU3"/>
<dbReference type="Proteomes" id="UP000009027">
    <property type="component" value="Unassembled WGS sequence"/>
</dbReference>
<feature type="compositionally biased region" description="Low complexity" evidence="1">
    <location>
        <begin position="304"/>
        <end position="317"/>
    </location>
</feature>
<evidence type="ECO:0000256" key="1">
    <source>
        <dbReference type="SAM" id="MobiDB-lite"/>
    </source>
</evidence>
<evidence type="ECO:0000313" key="3">
    <source>
        <dbReference type="EMBL" id="CCD19570.1"/>
    </source>
</evidence>
<reference evidence="3 4" key="1">
    <citation type="journal article" date="2012" name="Proc. Natl. Acad. Sci. U.S.A.">
        <title>Antigenic diversity is generated by distinct evolutionary mechanisms in African trypanosome species.</title>
        <authorList>
            <person name="Jackson A.P."/>
            <person name="Berry A."/>
            <person name="Aslett M."/>
            <person name="Allison H.C."/>
            <person name="Burton P."/>
            <person name="Vavrova-Anderson J."/>
            <person name="Brown R."/>
            <person name="Browne H."/>
            <person name="Corton N."/>
            <person name="Hauser H."/>
            <person name="Gamble J."/>
            <person name="Gilderthorp R."/>
            <person name="Marcello L."/>
            <person name="McQuillan J."/>
            <person name="Otto T.D."/>
            <person name="Quail M.A."/>
            <person name="Sanders M.J."/>
            <person name="van Tonder A."/>
            <person name="Ginger M.L."/>
            <person name="Field M.C."/>
            <person name="Barry J.D."/>
            <person name="Hertz-Fowler C."/>
            <person name="Berriman M."/>
        </authorList>
    </citation>
    <scope>NUCLEOTIDE SEQUENCE</scope>
    <source>
        <strain evidence="3 4">Y486</strain>
    </source>
</reference>
<name>F9WPU3_TRYVY</name>
<evidence type="ECO:0000256" key="2">
    <source>
        <dbReference type="SAM" id="Phobius"/>
    </source>
</evidence>
<keyword evidence="4" id="KW-1185">Reference proteome</keyword>
<feature type="region of interest" description="Disordered" evidence="1">
    <location>
        <begin position="242"/>
        <end position="327"/>
    </location>
</feature>
<organism evidence="3 4">
    <name type="scientific">Trypanosoma vivax (strain Y486)</name>
    <dbReference type="NCBI Taxonomy" id="1055687"/>
    <lineage>
        <taxon>Eukaryota</taxon>
        <taxon>Discoba</taxon>
        <taxon>Euglenozoa</taxon>
        <taxon>Kinetoplastea</taxon>
        <taxon>Metakinetoplastina</taxon>
        <taxon>Trypanosomatida</taxon>
        <taxon>Trypanosomatidae</taxon>
        <taxon>Trypanosoma</taxon>
        <taxon>Duttonella</taxon>
    </lineage>
</organism>
<evidence type="ECO:0008006" key="5">
    <source>
        <dbReference type="Google" id="ProtNLM"/>
    </source>
</evidence>
<feature type="compositionally biased region" description="Low complexity" evidence="1">
    <location>
        <begin position="275"/>
        <end position="285"/>
    </location>
</feature>
<keyword evidence="2" id="KW-1133">Transmembrane helix</keyword>
<dbReference type="VEuPathDB" id="TriTrypDB:TvY486_0002160"/>
<keyword evidence="2" id="KW-0812">Transmembrane</keyword>
<accession>F9WPU3</accession>
<keyword evidence="2" id="KW-0472">Membrane</keyword>
<dbReference type="EMBL" id="CAEX01003715">
    <property type="protein sequence ID" value="CCD19570.1"/>
    <property type="molecule type" value="Genomic_DNA"/>
</dbReference>
<gene>
    <name evidence="3" type="ORF">TvY486_0002160</name>
</gene>
<evidence type="ECO:0000313" key="4">
    <source>
        <dbReference type="Proteomes" id="UP000009027"/>
    </source>
</evidence>
<feature type="transmembrane region" description="Helical" evidence="2">
    <location>
        <begin position="70"/>
        <end position="92"/>
    </location>
</feature>
<protein>
    <recommendedName>
        <fullName evidence="5">Transmembrane protein</fullName>
    </recommendedName>
</protein>
<sequence length="327" mass="35850">MSFAAFRFFVPMFLLCAFRFFSLTPSVSFSHFFKFYFIFGVEVPQKTLFSFISPICFPPASVSLALTLRRVFACFSCFLFFFGLVSPLRFALRCFPALARQVVADPFPASPPHFLPRRSFSALWLLRVTPFQTQALISFLSLSVNHFLRLCFVFAVSSLLLCRLRVLPCFVPQLSVGCGGCLARFLSQAKNALTCRPRPHLRALLRACAHLAPCRRPRGWLAKPGCLTLVAVSASTAARQGIRLRQPTLQRPGPPGTARPAGGGKVNGGLRFRTAAGASRPAPRGGVDRGSVAQRPARASAHGPALRLSSLSPLAAAERSRRLSPHR</sequence>